<name>A0A7K4HQA3_9EURY</name>
<proteinExistence type="predicted"/>
<dbReference type="Proteomes" id="UP000570823">
    <property type="component" value="Unassembled WGS sequence"/>
</dbReference>
<evidence type="ECO:0000313" key="2">
    <source>
        <dbReference type="Proteomes" id="UP000570823"/>
    </source>
</evidence>
<reference evidence="1 2" key="1">
    <citation type="submission" date="2020-06" db="EMBL/GenBank/DDBJ databases">
        <title>Methanofollis fontis sp. nov., a methanogen isolated from marine sediments near a cold seep at Four-Way Closure Ridge offshore southwestern Taiwan.</title>
        <authorList>
            <person name="Chen S.-C."/>
            <person name="Teng N.-H."/>
            <person name="Lin Y.-S."/>
            <person name="Lai M.-C."/>
            <person name="Chen H.-H."/>
            <person name="Wang C.-C."/>
        </authorList>
    </citation>
    <scope>NUCLEOTIDE SEQUENCE [LARGE SCALE GENOMIC DNA]</scope>
    <source>
        <strain evidence="1 2">DSM 2702</strain>
    </source>
</reference>
<dbReference type="EMBL" id="JABXWR010000001">
    <property type="protein sequence ID" value="NVO67352.1"/>
    <property type="molecule type" value="Genomic_DNA"/>
</dbReference>
<dbReference type="RefSeq" id="WP_176788950.1">
    <property type="nucleotide sequence ID" value="NZ_JABXWR010000001.1"/>
</dbReference>
<sequence>MDILRVLRGTGDPLGIYTPIAGAIADISTFPDLIESIYNEANTLSEEEADRLHFALIRLQIYADVHRYENMETSQRMKYVAQVLEKLIFGSLMLEGGEPGAVSAE</sequence>
<accession>A0A7K4HQA3</accession>
<comment type="caution">
    <text evidence="1">The sequence shown here is derived from an EMBL/GenBank/DDBJ whole genome shotgun (WGS) entry which is preliminary data.</text>
</comment>
<dbReference type="AlphaFoldDB" id="A0A7K4HQA3"/>
<organism evidence="1 2">
    <name type="scientific">Methanofollis tationis</name>
    <dbReference type="NCBI Taxonomy" id="81417"/>
    <lineage>
        <taxon>Archaea</taxon>
        <taxon>Methanobacteriati</taxon>
        <taxon>Methanobacteriota</taxon>
        <taxon>Stenosarchaea group</taxon>
        <taxon>Methanomicrobia</taxon>
        <taxon>Methanomicrobiales</taxon>
        <taxon>Methanomicrobiaceae</taxon>
        <taxon>Methanofollis</taxon>
    </lineage>
</organism>
<protein>
    <submittedName>
        <fullName evidence="1">Uncharacterized protein</fullName>
    </submittedName>
</protein>
<evidence type="ECO:0000313" key="1">
    <source>
        <dbReference type="EMBL" id="NVO67352.1"/>
    </source>
</evidence>
<dbReference type="OrthoDB" id="110994at2157"/>
<keyword evidence="2" id="KW-1185">Reference proteome</keyword>
<gene>
    <name evidence="1" type="ORF">HWN36_08555</name>
</gene>